<keyword evidence="4 6" id="KW-0472">Membrane</keyword>
<dbReference type="SMART" id="SM00965">
    <property type="entry name" value="STN"/>
    <property type="match status" value="1"/>
</dbReference>
<evidence type="ECO:0000313" key="10">
    <source>
        <dbReference type="EMBL" id="MCU7550481.1"/>
    </source>
</evidence>
<dbReference type="NCBIfam" id="TIGR04056">
    <property type="entry name" value="OMP_RagA_SusC"/>
    <property type="match status" value="1"/>
</dbReference>
<evidence type="ECO:0000256" key="5">
    <source>
        <dbReference type="ARBA" id="ARBA00023237"/>
    </source>
</evidence>
<dbReference type="SUPFAM" id="SSF56935">
    <property type="entry name" value="Porins"/>
    <property type="match status" value="1"/>
</dbReference>
<keyword evidence="6" id="KW-1134">Transmembrane beta strand</keyword>
<dbReference type="Gene3D" id="2.60.40.1120">
    <property type="entry name" value="Carboxypeptidase-like, regulatory domain"/>
    <property type="match status" value="1"/>
</dbReference>
<dbReference type="RefSeq" id="WP_279297921.1">
    <property type="nucleotide sequence ID" value="NZ_JAOTIF010000012.1"/>
</dbReference>
<feature type="domain" description="Secretin/TonB short N-terminal" evidence="9">
    <location>
        <begin position="67"/>
        <end position="118"/>
    </location>
</feature>
<accession>A0A9X2XWE4</accession>
<keyword evidence="2" id="KW-0410">Iron transport</keyword>
<keyword evidence="11" id="KW-1185">Reference proteome</keyword>
<evidence type="ECO:0000256" key="2">
    <source>
        <dbReference type="ARBA" id="ARBA00022496"/>
    </source>
</evidence>
<keyword evidence="3" id="KW-0408">Iron</keyword>
<proteinExistence type="inferred from homology"/>
<keyword evidence="7" id="KW-0798">TonB box</keyword>
<feature type="region of interest" description="Disordered" evidence="8">
    <location>
        <begin position="926"/>
        <end position="950"/>
    </location>
</feature>
<dbReference type="PROSITE" id="PS52016">
    <property type="entry name" value="TONB_DEPENDENT_REC_3"/>
    <property type="match status" value="1"/>
</dbReference>
<reference evidence="10" key="1">
    <citation type="submission" date="2022-09" db="EMBL/GenBank/DDBJ databases">
        <authorList>
            <person name="Yuan C."/>
            <person name="Ke Z."/>
        </authorList>
    </citation>
    <scope>NUCLEOTIDE SEQUENCE</scope>
    <source>
        <strain evidence="10">LB-8</strain>
    </source>
</reference>
<feature type="compositionally biased region" description="Basic and acidic residues" evidence="8">
    <location>
        <begin position="941"/>
        <end position="950"/>
    </location>
</feature>
<keyword evidence="6" id="KW-0812">Transmembrane</keyword>
<dbReference type="GO" id="GO:0009279">
    <property type="term" value="C:cell outer membrane"/>
    <property type="evidence" value="ECO:0007669"/>
    <property type="project" value="UniProtKB-SubCell"/>
</dbReference>
<dbReference type="Proteomes" id="UP001155483">
    <property type="component" value="Unassembled WGS sequence"/>
</dbReference>
<organism evidence="10 11">
    <name type="scientific">Paraflavisolibacter caeni</name>
    <dbReference type="NCBI Taxonomy" id="2982496"/>
    <lineage>
        <taxon>Bacteria</taxon>
        <taxon>Pseudomonadati</taxon>
        <taxon>Bacteroidota</taxon>
        <taxon>Chitinophagia</taxon>
        <taxon>Chitinophagales</taxon>
        <taxon>Chitinophagaceae</taxon>
        <taxon>Paraflavisolibacter</taxon>
    </lineage>
</organism>
<evidence type="ECO:0000256" key="7">
    <source>
        <dbReference type="RuleBase" id="RU003357"/>
    </source>
</evidence>
<comment type="similarity">
    <text evidence="6 7">Belongs to the TonB-dependent receptor family.</text>
</comment>
<comment type="subcellular location">
    <subcellularLocation>
        <location evidence="6">Cell outer membrane</location>
        <topology evidence="6">Multi-pass membrane protein</topology>
    </subcellularLocation>
</comment>
<keyword evidence="2" id="KW-0406">Ion transport</keyword>
<evidence type="ECO:0000256" key="4">
    <source>
        <dbReference type="ARBA" id="ARBA00023136"/>
    </source>
</evidence>
<dbReference type="AlphaFoldDB" id="A0A9X2XWE4"/>
<evidence type="ECO:0000259" key="9">
    <source>
        <dbReference type="SMART" id="SM00965"/>
    </source>
</evidence>
<name>A0A9X2XWE4_9BACT</name>
<comment type="caution">
    <text evidence="10">The sequence shown here is derived from an EMBL/GenBank/DDBJ whole genome shotgun (WGS) entry which is preliminary data.</text>
</comment>
<keyword evidence="1 6" id="KW-0813">Transport</keyword>
<dbReference type="InterPro" id="IPR008969">
    <property type="entry name" value="CarboxyPept-like_regulatory"/>
</dbReference>
<evidence type="ECO:0000256" key="8">
    <source>
        <dbReference type="SAM" id="MobiDB-lite"/>
    </source>
</evidence>
<dbReference type="Gene3D" id="2.170.130.10">
    <property type="entry name" value="TonB-dependent receptor, plug domain"/>
    <property type="match status" value="1"/>
</dbReference>
<dbReference type="InterPro" id="IPR000531">
    <property type="entry name" value="Beta-barrel_TonB"/>
</dbReference>
<dbReference type="InterPro" id="IPR011662">
    <property type="entry name" value="Secretin/TonB_short_N"/>
</dbReference>
<protein>
    <submittedName>
        <fullName evidence="10">TonB-dependent receptor</fullName>
    </submittedName>
</protein>
<dbReference type="InterPro" id="IPR039426">
    <property type="entry name" value="TonB-dep_rcpt-like"/>
</dbReference>
<dbReference type="InterPro" id="IPR023996">
    <property type="entry name" value="TonB-dep_OMP_SusC/RagA"/>
</dbReference>
<dbReference type="Pfam" id="PF07660">
    <property type="entry name" value="STN"/>
    <property type="match status" value="1"/>
</dbReference>
<dbReference type="FunFam" id="2.170.130.10:FF:000003">
    <property type="entry name" value="SusC/RagA family TonB-linked outer membrane protein"/>
    <property type="match status" value="1"/>
</dbReference>
<dbReference type="Pfam" id="PF13715">
    <property type="entry name" value="CarbopepD_reg_2"/>
    <property type="match status" value="1"/>
</dbReference>
<dbReference type="InterPro" id="IPR037066">
    <property type="entry name" value="Plug_dom_sf"/>
</dbReference>
<reference evidence="10" key="2">
    <citation type="submission" date="2023-04" db="EMBL/GenBank/DDBJ databases">
        <title>Paracnuella aquatica gen. nov., sp. nov., a member of the family Chitinophagaceae isolated from a hot spring.</title>
        <authorList>
            <person name="Wang C."/>
        </authorList>
    </citation>
    <scope>NUCLEOTIDE SEQUENCE</scope>
    <source>
        <strain evidence="10">LB-8</strain>
    </source>
</reference>
<dbReference type="SUPFAM" id="SSF49464">
    <property type="entry name" value="Carboxypeptidase regulatory domain-like"/>
    <property type="match status" value="1"/>
</dbReference>
<evidence type="ECO:0000256" key="6">
    <source>
        <dbReference type="PROSITE-ProRule" id="PRU01360"/>
    </source>
</evidence>
<keyword evidence="5 6" id="KW-0998">Cell outer membrane</keyword>
<dbReference type="InterPro" id="IPR012910">
    <property type="entry name" value="Plug_dom"/>
</dbReference>
<dbReference type="Pfam" id="PF00593">
    <property type="entry name" value="TonB_dep_Rec_b-barrel"/>
    <property type="match status" value="1"/>
</dbReference>
<dbReference type="NCBIfam" id="TIGR04057">
    <property type="entry name" value="SusC_RagA_signa"/>
    <property type="match status" value="1"/>
</dbReference>
<feature type="compositionally biased region" description="Polar residues" evidence="8">
    <location>
        <begin position="926"/>
        <end position="937"/>
    </location>
</feature>
<keyword evidence="10" id="KW-0675">Receptor</keyword>
<gene>
    <name evidence="10" type="ORF">OCK74_15290</name>
</gene>
<sequence length="1123" mass="123040">MKINDAAKERRSYALSKMLRIMKLFTAFMLLFLVHASARTSAQKVSLELENVELSKVFREIRMQTGLNFFYKSEVLKRAGKVSIKVKNAEVQEVLAKCFTGKQVEFRITSGTIIISEKAVSAVPVTQQSIPLPDFEASGVVTDEEGKPLEGASVKLKGTDRGVSSNASGFFRIQVPDRGGILQISYVGYETTEVSATKATPINIRLKIKIESAEQVVVVGYGTQKKVNVSGSVASVSGNTLNQSPAPRLNNLLEGQIAGLTVVQPTGEPGRDAGSLQIRGKGSYGASSAPLVLVDGIVSSLSNLSPDDVESISVLKDAASASIYGSRSANGVILISTKKGKKGQSRIDFSTDFGTTSATVLPKLITNSVQYMEMFNAARQRSGQPAAYTQAQIDAYKNNAGNPQYPNTDWLKYYFHNGPIASTSLSLSGGNDLSTYYVSAGHQKQKGIIDLYDYDRYNAVLDYNTKVKKWIKVGTNINMSYEDVLAPVFTNDGLILLMYAQAPTYSPYLLNGSGRRANRDYSTNGNVNRTGDEVFNMGAQSTKNYNMIGQGYIDINIMKGLSWKNTGALVFFNQDNKNRSYPTEQSSYAFQPDASGNYIKTGNGNPPFTGLQQTSARNLTLTVNSVLNYTKDFGTDHHFNALAGYEQISNRNTSLGGNRYNFISNSINELNGGPTTGWENSGSASEYALQSLFGRANYNYQGKYFVEGDIRYDGTSRVDPRYRWGTFGGASAAWRVSEEKFIKGNVPWLTDLKLRASYGVLGNQEIGNYPYQAVFANTAYPFAGSLSPGVLVTDLYMANLHWEKTATTDFGLDLNILRGLLGLTFDWYKKNTSDILAPQLDVPASLGLGAPVINAGAMENKGVELSLSHQNHIEEFTYGVNFLIAANHNKVTKVLATTKGVFAEGLPYNSYYIYQMDGIFQSQDEISKSPAQPNSGNLKPGDIKIKDMTGDNKITPDDRVSFSPYPNYNYSFGANAGWKGFNLSAFFQGVEGQKFLVSNWGIDPFFQGAAPTTEFLNAWTPQNHSNTIPAVYQRGYAGVSGYQSTYYLKDASYLRLKSINLSYTFSQKLIKADWLKQLTLYVAGSNLFTWTKYPGADPERSGSGNYAQFPQVKIFSGGLKVSL</sequence>
<dbReference type="Pfam" id="PF07715">
    <property type="entry name" value="Plug"/>
    <property type="match status" value="1"/>
</dbReference>
<dbReference type="GO" id="GO:0006826">
    <property type="term" value="P:iron ion transport"/>
    <property type="evidence" value="ECO:0007669"/>
    <property type="project" value="UniProtKB-KW"/>
</dbReference>
<dbReference type="InterPro" id="IPR023997">
    <property type="entry name" value="TonB-dep_OMP_SusC/RagA_CS"/>
</dbReference>
<evidence type="ECO:0000256" key="1">
    <source>
        <dbReference type="ARBA" id="ARBA00022448"/>
    </source>
</evidence>
<dbReference type="EMBL" id="JAOTIF010000012">
    <property type="protein sequence ID" value="MCU7550481.1"/>
    <property type="molecule type" value="Genomic_DNA"/>
</dbReference>
<evidence type="ECO:0000313" key="11">
    <source>
        <dbReference type="Proteomes" id="UP001155483"/>
    </source>
</evidence>
<evidence type="ECO:0000256" key="3">
    <source>
        <dbReference type="ARBA" id="ARBA00023004"/>
    </source>
</evidence>